<proteinExistence type="predicted"/>
<dbReference type="AlphaFoldDB" id="A0A3M7Q3X8"/>
<evidence type="ECO:0000256" key="1">
    <source>
        <dbReference type="SAM" id="Phobius"/>
    </source>
</evidence>
<name>A0A3M7Q3X8_BRAPC</name>
<protein>
    <submittedName>
        <fullName evidence="2">Uncharacterized protein</fullName>
    </submittedName>
</protein>
<feature type="transmembrane region" description="Helical" evidence="1">
    <location>
        <begin position="80"/>
        <end position="96"/>
    </location>
</feature>
<reference evidence="2 3" key="1">
    <citation type="journal article" date="2018" name="Sci. Rep.">
        <title>Genomic signatures of local adaptation to the degree of environmental predictability in rotifers.</title>
        <authorList>
            <person name="Franch-Gras L."/>
            <person name="Hahn C."/>
            <person name="Garcia-Roger E.M."/>
            <person name="Carmona M.J."/>
            <person name="Serra M."/>
            <person name="Gomez A."/>
        </authorList>
    </citation>
    <scope>NUCLEOTIDE SEQUENCE [LARGE SCALE GENOMIC DNA]</scope>
    <source>
        <strain evidence="2">HYR1</strain>
    </source>
</reference>
<sequence>MYSVTLYQNLSNLNFNYELLSSIIEILTILSDIFVFICTNFHGMNLQSTYSILIKKGRNRYSKFGTEKEQINGSQKKMNFVNNLILIVTVLINLLIKNFTQDGFIYYDRFALNLND</sequence>
<accession>A0A3M7Q3X8</accession>
<evidence type="ECO:0000313" key="3">
    <source>
        <dbReference type="Proteomes" id="UP000276133"/>
    </source>
</evidence>
<dbReference type="EMBL" id="REGN01007477">
    <property type="protein sequence ID" value="RNA06156.1"/>
    <property type="molecule type" value="Genomic_DNA"/>
</dbReference>
<keyword evidence="3" id="KW-1185">Reference proteome</keyword>
<organism evidence="2 3">
    <name type="scientific">Brachionus plicatilis</name>
    <name type="common">Marine rotifer</name>
    <name type="synonym">Brachionus muelleri</name>
    <dbReference type="NCBI Taxonomy" id="10195"/>
    <lineage>
        <taxon>Eukaryota</taxon>
        <taxon>Metazoa</taxon>
        <taxon>Spiralia</taxon>
        <taxon>Gnathifera</taxon>
        <taxon>Rotifera</taxon>
        <taxon>Eurotatoria</taxon>
        <taxon>Monogononta</taxon>
        <taxon>Pseudotrocha</taxon>
        <taxon>Ploima</taxon>
        <taxon>Brachionidae</taxon>
        <taxon>Brachionus</taxon>
    </lineage>
</organism>
<keyword evidence="1" id="KW-1133">Transmembrane helix</keyword>
<evidence type="ECO:0000313" key="2">
    <source>
        <dbReference type="EMBL" id="RNA06156.1"/>
    </source>
</evidence>
<comment type="caution">
    <text evidence="2">The sequence shown here is derived from an EMBL/GenBank/DDBJ whole genome shotgun (WGS) entry which is preliminary data.</text>
</comment>
<keyword evidence="1" id="KW-0812">Transmembrane</keyword>
<feature type="transmembrane region" description="Helical" evidence="1">
    <location>
        <begin position="20"/>
        <end position="41"/>
    </location>
</feature>
<keyword evidence="1" id="KW-0472">Membrane</keyword>
<gene>
    <name evidence="2" type="ORF">BpHYR1_044753</name>
</gene>
<dbReference type="Proteomes" id="UP000276133">
    <property type="component" value="Unassembled WGS sequence"/>
</dbReference>